<keyword evidence="2" id="KW-1185">Reference proteome</keyword>
<comment type="caution">
    <text evidence="1">The sequence shown here is derived from an EMBL/GenBank/DDBJ whole genome shotgun (WGS) entry which is preliminary data.</text>
</comment>
<gene>
    <name evidence="1" type="ORF">VAZ01S_027_00300</name>
</gene>
<reference evidence="1 2" key="1">
    <citation type="submission" date="2013-09" db="EMBL/GenBank/DDBJ databases">
        <title>Whole genome shotgun sequence of Vibrio azureus NBRC 104587.</title>
        <authorList>
            <person name="Isaki S."/>
            <person name="Hosoyama A."/>
            <person name="Numata M."/>
            <person name="Hashimoto M."/>
            <person name="Hosoyama Y."/>
            <person name="Tsuchikane K."/>
            <person name="Noguchi M."/>
            <person name="Hirakata S."/>
            <person name="Ichikawa N."/>
            <person name="Ohji S."/>
            <person name="Yamazoe A."/>
            <person name="Fujita N."/>
        </authorList>
    </citation>
    <scope>NUCLEOTIDE SEQUENCE [LARGE SCALE GENOMIC DNA]</scope>
    <source>
        <strain evidence="1 2">NBRC 104587</strain>
    </source>
</reference>
<name>U3AQP2_9VIBR</name>
<protein>
    <submittedName>
        <fullName evidence="1">Uncharacterized protein</fullName>
    </submittedName>
</protein>
<dbReference type="AlphaFoldDB" id="U3AQP2"/>
<evidence type="ECO:0000313" key="1">
    <source>
        <dbReference type="EMBL" id="GAD75602.1"/>
    </source>
</evidence>
<organism evidence="1 2">
    <name type="scientific">Vibrio azureus NBRC 104587</name>
    <dbReference type="NCBI Taxonomy" id="1219077"/>
    <lineage>
        <taxon>Bacteria</taxon>
        <taxon>Pseudomonadati</taxon>
        <taxon>Pseudomonadota</taxon>
        <taxon>Gammaproteobacteria</taxon>
        <taxon>Vibrionales</taxon>
        <taxon>Vibrionaceae</taxon>
        <taxon>Vibrio</taxon>
    </lineage>
</organism>
<evidence type="ECO:0000313" key="2">
    <source>
        <dbReference type="Proteomes" id="UP000016567"/>
    </source>
</evidence>
<dbReference type="Proteomes" id="UP000016567">
    <property type="component" value="Unassembled WGS sequence"/>
</dbReference>
<dbReference type="EMBL" id="BATL01000027">
    <property type="protein sequence ID" value="GAD75602.1"/>
    <property type="molecule type" value="Genomic_DNA"/>
</dbReference>
<sequence>MTVAGTLNTVSSDNAQLAQSPNNFVTCAKYDAMVDILVNNGGMTQDEANLIKCVEEFNLDWEWSVNTWGYYIHQDDATTYTLRFKGDYPETAERFKQEIDTALNGGKEELFQIRIARNQEFSNTVSITSVSDIKRVPDSPDEDGIRYHWDVTITTNQEIIEPADNWVGSMNFYKFKMAAY</sequence>
<accession>U3AQP2</accession>
<proteinExistence type="predicted"/>